<dbReference type="Pfam" id="PF14690">
    <property type="entry name" value="Zn_ribbon_ISL3"/>
    <property type="match status" value="1"/>
</dbReference>
<evidence type="ECO:0000259" key="2">
    <source>
        <dbReference type="Pfam" id="PF14690"/>
    </source>
</evidence>
<proteinExistence type="predicted"/>
<sequence>MLFPHLDGLRIDGVDSASLRMRLDVSTRDEPAVCPGCGLSSRRVHSRYQRRLSDTAITGREVLIRLRVRRLFCDNSDCGRGTFAEQIPQLAARHARRTKILQHLRKPPSVRRVAGWIMSDPARLDPEHRQRLEAILDMSPELTALVGHIRGFATIMTELRGREMEKWMTAVETDDLPALHSFVRGLRRDHDAVTAGLTLPWNSGAVEGHVNRIKMIKRQMFGRAKPDLLRKRILLSD</sequence>
<dbReference type="PANTHER" id="PTHR33498">
    <property type="entry name" value="TRANSPOSASE FOR INSERTION SEQUENCE ELEMENT IS1557"/>
    <property type="match status" value="1"/>
</dbReference>
<dbReference type="Proteomes" id="UP000254869">
    <property type="component" value="Unassembled WGS sequence"/>
</dbReference>
<comment type="caution">
    <text evidence="3">The sequence shown here is derived from an EMBL/GenBank/DDBJ whole genome shotgun (WGS) entry which is preliminary data.</text>
</comment>
<dbReference type="STRING" id="1210086.GCA_001613105_05916"/>
<dbReference type="InterPro" id="IPR002560">
    <property type="entry name" value="Transposase_DDE"/>
</dbReference>
<dbReference type="InterPro" id="IPR029261">
    <property type="entry name" value="Transposase_Znf"/>
</dbReference>
<evidence type="ECO:0000259" key="1">
    <source>
        <dbReference type="Pfam" id="PF01610"/>
    </source>
</evidence>
<dbReference type="InterPro" id="IPR047951">
    <property type="entry name" value="Transpos_ISL3"/>
</dbReference>
<protein>
    <submittedName>
        <fullName evidence="3">Transposase IS204/IS1001/IS1096/IS1165 family protein</fullName>
    </submittedName>
</protein>
<keyword evidence="4" id="KW-1185">Reference proteome</keyword>
<dbReference type="Pfam" id="PF01610">
    <property type="entry name" value="DDE_Tnp_ISL3"/>
    <property type="match status" value="1"/>
</dbReference>
<name>A0A370HYE0_9NOCA</name>
<accession>A0A370HYE0</accession>
<organism evidence="3 4">
    <name type="scientific">Nocardia pseudobrasiliensis</name>
    <dbReference type="NCBI Taxonomy" id="45979"/>
    <lineage>
        <taxon>Bacteria</taxon>
        <taxon>Bacillati</taxon>
        <taxon>Actinomycetota</taxon>
        <taxon>Actinomycetes</taxon>
        <taxon>Mycobacteriales</taxon>
        <taxon>Nocardiaceae</taxon>
        <taxon>Nocardia</taxon>
    </lineage>
</organism>
<dbReference type="EMBL" id="QQBC01000010">
    <property type="protein sequence ID" value="RDI63523.1"/>
    <property type="molecule type" value="Genomic_DNA"/>
</dbReference>
<evidence type="ECO:0000313" key="4">
    <source>
        <dbReference type="Proteomes" id="UP000254869"/>
    </source>
</evidence>
<feature type="domain" description="Transposase IS204/IS1001/IS1096/IS1165 zinc-finger" evidence="2">
    <location>
        <begin position="31"/>
        <end position="75"/>
    </location>
</feature>
<reference evidence="3 4" key="1">
    <citation type="submission" date="2018-07" db="EMBL/GenBank/DDBJ databases">
        <title>Genomic Encyclopedia of Type Strains, Phase IV (KMG-IV): sequencing the most valuable type-strain genomes for metagenomic binning, comparative biology and taxonomic classification.</title>
        <authorList>
            <person name="Goeker M."/>
        </authorList>
    </citation>
    <scope>NUCLEOTIDE SEQUENCE [LARGE SCALE GENOMIC DNA]</scope>
    <source>
        <strain evidence="3 4">DSM 44290</strain>
    </source>
</reference>
<feature type="domain" description="Transposase IS204/IS1001/IS1096/IS1165 DDE" evidence="1">
    <location>
        <begin position="105"/>
        <end position="233"/>
    </location>
</feature>
<dbReference type="PANTHER" id="PTHR33498:SF1">
    <property type="entry name" value="TRANSPOSASE FOR INSERTION SEQUENCE ELEMENT IS1557"/>
    <property type="match status" value="1"/>
</dbReference>
<dbReference type="AlphaFoldDB" id="A0A370HYE0"/>
<evidence type="ECO:0000313" key="3">
    <source>
        <dbReference type="EMBL" id="RDI63523.1"/>
    </source>
</evidence>
<gene>
    <name evidence="3" type="ORF">DFR76_110220</name>
</gene>